<dbReference type="SUPFAM" id="SSF55729">
    <property type="entry name" value="Acyl-CoA N-acyltransferases (Nat)"/>
    <property type="match status" value="1"/>
</dbReference>
<proteinExistence type="inferred from homology"/>
<sequence length="166" mass="19059">MNIRKGNPEDMKSVLGLIQELAIFEKEPDAVVITEDDLIRDGFGEKPLFQVFVAEIESDSEESKNGKEIVGIALFYYRYSTWKGKTIHLEDLIVKEKMRGTGLGSALYAEIMKEGKKENVRRIEWNVLDWNTPAVKFYENSGAKILEEWRVVHMDEAGINSFLEKL</sequence>
<dbReference type="CDD" id="cd04301">
    <property type="entry name" value="NAT_SF"/>
    <property type="match status" value="1"/>
</dbReference>
<evidence type="ECO:0000256" key="3">
    <source>
        <dbReference type="ARBA" id="ARBA00023315"/>
    </source>
</evidence>
<dbReference type="GO" id="GO:0008080">
    <property type="term" value="F:N-acetyltransferase activity"/>
    <property type="evidence" value="ECO:0007669"/>
    <property type="project" value="TreeGrafter"/>
</dbReference>
<gene>
    <name evidence="5" type="ORF">BD847_1258</name>
</gene>
<protein>
    <submittedName>
        <fullName evidence="5">Ribosomal protein S18 acetylase RimI-like enzyme</fullName>
    </submittedName>
</protein>
<evidence type="ECO:0000313" key="6">
    <source>
        <dbReference type="Proteomes" id="UP000257004"/>
    </source>
</evidence>
<keyword evidence="5" id="KW-0689">Ribosomal protein</keyword>
<keyword evidence="5" id="KW-0687">Ribonucleoprotein</keyword>
<evidence type="ECO:0000256" key="2">
    <source>
        <dbReference type="ARBA" id="ARBA00022679"/>
    </source>
</evidence>
<comment type="caution">
    <text evidence="5">The sequence shown here is derived from an EMBL/GenBank/DDBJ whole genome shotgun (WGS) entry which is preliminary data.</text>
</comment>
<accession>A0A3D9FUV3</accession>
<evidence type="ECO:0000313" key="5">
    <source>
        <dbReference type="EMBL" id="RED24530.1"/>
    </source>
</evidence>
<dbReference type="InterPro" id="IPR016181">
    <property type="entry name" value="Acyl_CoA_acyltransferase"/>
</dbReference>
<name>A0A3D9FUV3_9FLAO</name>
<dbReference type="AlphaFoldDB" id="A0A3D9FUV3"/>
<dbReference type="FunFam" id="3.40.630.30:FF:000064">
    <property type="entry name" value="GNAT family acetyltransferase"/>
    <property type="match status" value="1"/>
</dbReference>
<dbReference type="InterPro" id="IPR051016">
    <property type="entry name" value="Diverse_Substrate_AcTransf"/>
</dbReference>
<feature type="domain" description="N-acetyltransferase" evidence="4">
    <location>
        <begin position="1"/>
        <end position="166"/>
    </location>
</feature>
<dbReference type="Proteomes" id="UP000257004">
    <property type="component" value="Unassembled WGS sequence"/>
</dbReference>
<dbReference type="Pfam" id="PF00583">
    <property type="entry name" value="Acetyltransf_1"/>
    <property type="match status" value="1"/>
</dbReference>
<dbReference type="RefSeq" id="WP_115887416.1">
    <property type="nucleotide sequence ID" value="NZ_QRDQ01000008.1"/>
</dbReference>
<dbReference type="InterPro" id="IPR000182">
    <property type="entry name" value="GNAT_dom"/>
</dbReference>
<reference evidence="5 6" key="1">
    <citation type="submission" date="2018-07" db="EMBL/GenBank/DDBJ databases">
        <title>Genomic Encyclopedia of Archaeal and Bacterial Type Strains, Phase II (KMG-II): from individual species to whole genera.</title>
        <authorList>
            <person name="Goeker M."/>
        </authorList>
    </citation>
    <scope>NUCLEOTIDE SEQUENCE [LARGE SCALE GENOMIC DNA]</scope>
    <source>
        <strain evidence="5 6">DSM 25795</strain>
    </source>
</reference>
<dbReference type="OrthoDB" id="9805924at2"/>
<organism evidence="5 6">
    <name type="scientific">Flavobacterium cutihirudinis</name>
    <dbReference type="NCBI Taxonomy" id="1265740"/>
    <lineage>
        <taxon>Bacteria</taxon>
        <taxon>Pseudomonadati</taxon>
        <taxon>Bacteroidota</taxon>
        <taxon>Flavobacteriia</taxon>
        <taxon>Flavobacteriales</taxon>
        <taxon>Flavobacteriaceae</taxon>
        <taxon>Flavobacterium</taxon>
    </lineage>
</organism>
<keyword evidence="3" id="KW-0012">Acyltransferase</keyword>
<evidence type="ECO:0000259" key="4">
    <source>
        <dbReference type="PROSITE" id="PS51186"/>
    </source>
</evidence>
<evidence type="ECO:0000256" key="1">
    <source>
        <dbReference type="ARBA" id="ARBA00008694"/>
    </source>
</evidence>
<dbReference type="PANTHER" id="PTHR10545:SF29">
    <property type="entry name" value="GH14572P-RELATED"/>
    <property type="match status" value="1"/>
</dbReference>
<keyword evidence="2" id="KW-0808">Transferase</keyword>
<dbReference type="Gene3D" id="3.40.630.30">
    <property type="match status" value="1"/>
</dbReference>
<dbReference type="EMBL" id="QRDQ01000008">
    <property type="protein sequence ID" value="RED24530.1"/>
    <property type="molecule type" value="Genomic_DNA"/>
</dbReference>
<dbReference type="PANTHER" id="PTHR10545">
    <property type="entry name" value="DIAMINE N-ACETYLTRANSFERASE"/>
    <property type="match status" value="1"/>
</dbReference>
<keyword evidence="6" id="KW-1185">Reference proteome</keyword>
<dbReference type="PROSITE" id="PS51186">
    <property type="entry name" value="GNAT"/>
    <property type="match status" value="1"/>
</dbReference>
<dbReference type="GO" id="GO:0005840">
    <property type="term" value="C:ribosome"/>
    <property type="evidence" value="ECO:0007669"/>
    <property type="project" value="UniProtKB-KW"/>
</dbReference>
<comment type="similarity">
    <text evidence="1">Belongs to the acetyltransferase family.</text>
</comment>